<dbReference type="PROSITE" id="PS51891">
    <property type="entry name" value="CENP_V_GFA"/>
    <property type="match status" value="1"/>
</dbReference>
<dbReference type="AlphaFoldDB" id="A0A8H5GGG8"/>
<dbReference type="InterPro" id="IPR045339">
    <property type="entry name" value="DUF6534"/>
</dbReference>
<evidence type="ECO:0000256" key="2">
    <source>
        <dbReference type="ARBA" id="ARBA00022723"/>
    </source>
</evidence>
<proteinExistence type="inferred from homology"/>
<protein>
    <recommendedName>
        <fullName evidence="5">CENP-V/GFA domain-containing protein</fullName>
    </recommendedName>
</protein>
<accession>A0A8H5GGG8</accession>
<dbReference type="Gene3D" id="3.90.1590.10">
    <property type="entry name" value="glutathione-dependent formaldehyde- activating enzyme (gfa)"/>
    <property type="match status" value="1"/>
</dbReference>
<keyword evidence="4" id="KW-0472">Membrane</keyword>
<comment type="caution">
    <text evidence="6">The sequence shown here is derived from an EMBL/GenBank/DDBJ whole genome shotgun (WGS) entry which is preliminary data.</text>
</comment>
<dbReference type="Pfam" id="PF20152">
    <property type="entry name" value="DUF6534"/>
    <property type="match status" value="1"/>
</dbReference>
<dbReference type="PANTHER" id="PTHR40465:SF1">
    <property type="entry name" value="DUF6534 DOMAIN-CONTAINING PROTEIN"/>
    <property type="match status" value="1"/>
</dbReference>
<dbReference type="PROSITE" id="PS51257">
    <property type="entry name" value="PROKAR_LIPOPROTEIN"/>
    <property type="match status" value="1"/>
</dbReference>
<organism evidence="6 7">
    <name type="scientific">Tetrapyrgos nigripes</name>
    <dbReference type="NCBI Taxonomy" id="182062"/>
    <lineage>
        <taxon>Eukaryota</taxon>
        <taxon>Fungi</taxon>
        <taxon>Dikarya</taxon>
        <taxon>Basidiomycota</taxon>
        <taxon>Agaricomycotina</taxon>
        <taxon>Agaricomycetes</taxon>
        <taxon>Agaricomycetidae</taxon>
        <taxon>Agaricales</taxon>
        <taxon>Marasmiineae</taxon>
        <taxon>Marasmiaceae</taxon>
        <taxon>Tetrapyrgos</taxon>
    </lineage>
</organism>
<dbReference type="SUPFAM" id="SSF51316">
    <property type="entry name" value="Mss4-like"/>
    <property type="match status" value="1"/>
</dbReference>
<feature type="transmembrane region" description="Helical" evidence="4">
    <location>
        <begin position="20"/>
        <end position="43"/>
    </location>
</feature>
<keyword evidence="2" id="KW-0479">Metal-binding</keyword>
<dbReference type="GO" id="GO:0016846">
    <property type="term" value="F:carbon-sulfur lyase activity"/>
    <property type="evidence" value="ECO:0007669"/>
    <property type="project" value="InterPro"/>
</dbReference>
<dbReference type="Proteomes" id="UP000559256">
    <property type="component" value="Unassembled WGS sequence"/>
</dbReference>
<dbReference type="PANTHER" id="PTHR40465">
    <property type="entry name" value="CHROMOSOME 1, WHOLE GENOME SHOTGUN SEQUENCE"/>
    <property type="match status" value="1"/>
</dbReference>
<keyword evidence="4" id="KW-1133">Transmembrane helix</keyword>
<feature type="transmembrane region" description="Helical" evidence="4">
    <location>
        <begin position="128"/>
        <end position="147"/>
    </location>
</feature>
<evidence type="ECO:0000256" key="4">
    <source>
        <dbReference type="SAM" id="Phobius"/>
    </source>
</evidence>
<sequence length="1034" mass="115219">MSRLATLSFNGATLDNTLGAVIVGFAAACCVYGILITQVFTYFSNYPEDRLVYKILVIVILLLETADQAMIGHICYFYAVTNFASILALTQARVTWSFILQQTVGAVVGAIVKFMFGLRVWRFSNHNFLITGFILFLTLGGLGTALAFTFKAFQLPGVFAVIQLQVISFAFLGSDMKLINCCASFLHNNKTLGTTSLGIGVLTDIVTAASLCYFLNRLRTGHRNSDTLVNSLVRYAINTGVLTSTVSLTTLILYNVMPTNMVFIATYFVLSKLYAISFMATLNTRRVVRGKGTDRQGDTTASNVNTNMFHLGTRVPSLGPNNLDGWEAAYTASHGAAKRCDGDAEVIAGQPQTSILNDFFFHTTIIGSSVPKTIMASSPLLPVELFYQLIDCLIGDRPTLKSLSLVCRDFSLKCQSLLFEDLELEDNQPRNLQFLDISLSSSGVSRLVHRLHIINNSPADPQESETMAAIVANLHSLRTIALSLFSTWKYGRQILESLVSTLQMPTLAVTCLQLMSATFTHCDELCSLLNALPQLQHLILGHITIDTSTSLAQQSSDSDLSLFPSQPLWAVPLQLHFPDSLRFLRVMQVDTRVIASILAGHRTRPLHPECKVHVGMRPQDCTELAGLIHELRGSCMDNVILDIDASSWTGPDLVEQSRAQTLRSNIQDLPWNNLIITCESPRKETLQALNLFISNVSSNIQRISVVFDEETYRIYGDGSLDSEWDELDQHLWRRADLTFLKMVCISCRSYRHWPWWEKDKQHKEDSGAVLSRGRLLSSKDSSAKFWKLVTSSKIYSSPCKVIRCSYTVWFAQGLRLRLLINGSPSSTTTSIIAFRSVARPLRGQRKHFLLPLTQTPFKFASGFHSTTIRRMPVELQGSCHCGAVRFKLQSSTPVPYQLCTCSICRKVGGVGGSINLGGFANTLEILKGKEHISVYKAVMERDTPKEHIVNSERNFCSKCSSMLWLFDSTWPELIHPFASVIDNPELQTPDTMVVVKSNSKPDYVRLPEGKKEVYENYGPHSIEEWHKKNGVYAE</sequence>
<gene>
    <name evidence="6" type="ORF">D9758_005642</name>
</gene>
<comment type="similarity">
    <text evidence="1">Belongs to the Gfa family.</text>
</comment>
<dbReference type="EMBL" id="JAACJM010000032">
    <property type="protein sequence ID" value="KAF5364577.1"/>
    <property type="molecule type" value="Genomic_DNA"/>
</dbReference>
<reference evidence="6 7" key="1">
    <citation type="journal article" date="2020" name="ISME J.">
        <title>Uncovering the hidden diversity of litter-decomposition mechanisms in mushroom-forming fungi.</title>
        <authorList>
            <person name="Floudas D."/>
            <person name="Bentzer J."/>
            <person name="Ahren D."/>
            <person name="Johansson T."/>
            <person name="Persson P."/>
            <person name="Tunlid A."/>
        </authorList>
    </citation>
    <scope>NUCLEOTIDE SEQUENCE [LARGE SCALE GENOMIC DNA]</scope>
    <source>
        <strain evidence="6 7">CBS 291.85</strain>
    </source>
</reference>
<feature type="transmembrane region" description="Helical" evidence="4">
    <location>
        <begin position="99"/>
        <end position="116"/>
    </location>
</feature>
<dbReference type="OrthoDB" id="3190888at2759"/>
<dbReference type="Pfam" id="PF04828">
    <property type="entry name" value="GFA"/>
    <property type="match status" value="1"/>
</dbReference>
<feature type="transmembrane region" description="Helical" evidence="4">
    <location>
        <begin position="153"/>
        <end position="172"/>
    </location>
</feature>
<dbReference type="GO" id="GO:0046872">
    <property type="term" value="F:metal ion binding"/>
    <property type="evidence" value="ECO:0007669"/>
    <property type="project" value="UniProtKB-KW"/>
</dbReference>
<feature type="transmembrane region" description="Helical" evidence="4">
    <location>
        <begin position="235"/>
        <end position="254"/>
    </location>
</feature>
<feature type="domain" description="CENP-V/GFA" evidence="5">
    <location>
        <begin position="875"/>
        <end position="1015"/>
    </location>
</feature>
<keyword evidence="4" id="KW-0812">Transmembrane</keyword>
<dbReference type="SUPFAM" id="SSF52047">
    <property type="entry name" value="RNI-like"/>
    <property type="match status" value="1"/>
</dbReference>
<evidence type="ECO:0000256" key="1">
    <source>
        <dbReference type="ARBA" id="ARBA00005495"/>
    </source>
</evidence>
<feature type="transmembrane region" description="Helical" evidence="4">
    <location>
        <begin position="192"/>
        <end position="215"/>
    </location>
</feature>
<name>A0A8H5GGG8_9AGAR</name>
<keyword evidence="7" id="KW-1185">Reference proteome</keyword>
<evidence type="ECO:0000259" key="5">
    <source>
        <dbReference type="PROSITE" id="PS51891"/>
    </source>
</evidence>
<evidence type="ECO:0000313" key="7">
    <source>
        <dbReference type="Proteomes" id="UP000559256"/>
    </source>
</evidence>
<keyword evidence="3" id="KW-0862">Zinc</keyword>
<evidence type="ECO:0000313" key="6">
    <source>
        <dbReference type="EMBL" id="KAF5364577.1"/>
    </source>
</evidence>
<dbReference type="InterPro" id="IPR006913">
    <property type="entry name" value="CENP-V/GFA"/>
</dbReference>
<evidence type="ECO:0000256" key="3">
    <source>
        <dbReference type="ARBA" id="ARBA00022833"/>
    </source>
</evidence>
<dbReference type="InterPro" id="IPR011057">
    <property type="entry name" value="Mss4-like_sf"/>
</dbReference>